<feature type="compositionally biased region" description="Low complexity" evidence="1">
    <location>
        <begin position="84"/>
        <end position="110"/>
    </location>
</feature>
<evidence type="ECO:0000256" key="1">
    <source>
        <dbReference type="SAM" id="MobiDB-lite"/>
    </source>
</evidence>
<gene>
    <name evidence="2" type="ORF">MRATA1EN1_LOCUS607</name>
</gene>
<keyword evidence="3" id="KW-1185">Reference proteome</keyword>
<feature type="region of interest" description="Disordered" evidence="1">
    <location>
        <begin position="63"/>
        <end position="191"/>
    </location>
</feature>
<accession>A0ABN8XQH3</accession>
<evidence type="ECO:0000313" key="2">
    <source>
        <dbReference type="EMBL" id="CAI9151645.1"/>
    </source>
</evidence>
<sequence length="191" mass="20000">MGPRGEFYGVGGPGPDRQLALRGSRSGLVLKAEAQRLWSPFASSSQPDIPQLRKRPLLLPGEGAPFFSAVGQRGKEGAADELGSRPAARGPRPGPGWRRAAWAGFASSRGPAGDARIPAKKRPRSEPTSAPACERELLTSVAAARLQGRPEPAFPRSESASAWQGPRPAPPFAIESPRGCGREPGVLEPGG</sequence>
<dbReference type="Proteomes" id="UP001176941">
    <property type="component" value="Chromosome 1"/>
</dbReference>
<proteinExistence type="predicted"/>
<evidence type="ECO:0000313" key="3">
    <source>
        <dbReference type="Proteomes" id="UP001176941"/>
    </source>
</evidence>
<protein>
    <submittedName>
        <fullName evidence="2">Uncharacterized protein</fullName>
    </submittedName>
</protein>
<dbReference type="EMBL" id="OX459937">
    <property type="protein sequence ID" value="CAI9151645.1"/>
    <property type="molecule type" value="Genomic_DNA"/>
</dbReference>
<organism evidence="2 3">
    <name type="scientific">Rangifer tarandus platyrhynchus</name>
    <name type="common">Svalbard reindeer</name>
    <dbReference type="NCBI Taxonomy" id="3082113"/>
    <lineage>
        <taxon>Eukaryota</taxon>
        <taxon>Metazoa</taxon>
        <taxon>Chordata</taxon>
        <taxon>Craniata</taxon>
        <taxon>Vertebrata</taxon>
        <taxon>Euteleostomi</taxon>
        <taxon>Mammalia</taxon>
        <taxon>Eutheria</taxon>
        <taxon>Laurasiatheria</taxon>
        <taxon>Artiodactyla</taxon>
        <taxon>Ruminantia</taxon>
        <taxon>Pecora</taxon>
        <taxon>Cervidae</taxon>
        <taxon>Odocoileinae</taxon>
        <taxon>Rangifer</taxon>
    </lineage>
</organism>
<name>A0ABN8XQH3_RANTA</name>
<reference evidence="2" key="1">
    <citation type="submission" date="2023-04" db="EMBL/GenBank/DDBJ databases">
        <authorList>
            <consortium name="ELIXIR-Norway"/>
        </authorList>
    </citation>
    <scope>NUCLEOTIDE SEQUENCE [LARGE SCALE GENOMIC DNA]</scope>
</reference>